<organism evidence="15 16">
    <name type="scientific">Niabella ginsenosidivorans</name>
    <dbReference type="NCBI Taxonomy" id="1176587"/>
    <lineage>
        <taxon>Bacteria</taxon>
        <taxon>Pseudomonadati</taxon>
        <taxon>Bacteroidota</taxon>
        <taxon>Chitinophagia</taxon>
        <taxon>Chitinophagales</taxon>
        <taxon>Chitinophagaceae</taxon>
        <taxon>Niabella</taxon>
    </lineage>
</organism>
<dbReference type="GO" id="GO:0005524">
    <property type="term" value="F:ATP binding"/>
    <property type="evidence" value="ECO:0007669"/>
    <property type="project" value="UniProtKB-UniRule"/>
</dbReference>
<dbReference type="KEGG" id="nia:A8C56_22790"/>
<evidence type="ECO:0000256" key="8">
    <source>
        <dbReference type="ARBA" id="ARBA00023016"/>
    </source>
</evidence>
<sequence length="461" mass="51457">MAKVKKSFFCQNCGYESVKWLGQCPSCGQWNTFVEEVIEKGTDKANWDQYTSAIKRANKVIALHEIESGEEKRIITQDAELNRVLGGGIVSGSLILIAGEPGIGKSTLFLQCGLHFKNRSVLYVSGEESEQQIKMRADRLMVNEKTKVNDQFFLLTETATQTIFQEIKKLKPQVVIVDSIQTLQSPVIDASPGSISQIKECAAEFLRYAKETGTPVFLIGHITKEGGIAGPKILEHMVDVVLQFEGDRHYAYRILRTLKNRFGSTSELGIYEMTDSGMRGVMNPSEILITQKEEQLSGIAIAATIEGVRPLLIEIQSLVTQSVYGTPQRTVSGFDLRRLQLLLAVLEKRGGFHFGIKDVFLNIAGGIKVEDPSIDLAVLCALLSSYEDIPLPQTMCFAGEVGLSGEIRAVNRIDQRIAEAEKLGFEKIIVSRYNQSLKNTSRFNIEVIRMSRVEEIYRYLF</sequence>
<accession>A0A1A9I8N2</accession>
<dbReference type="InterPro" id="IPR020568">
    <property type="entry name" value="Ribosomal_Su5_D2-typ_SF"/>
</dbReference>
<dbReference type="GO" id="GO:0140664">
    <property type="term" value="F:ATP-dependent DNA damage sensor activity"/>
    <property type="evidence" value="ECO:0007669"/>
    <property type="project" value="InterPro"/>
</dbReference>
<evidence type="ECO:0000256" key="11">
    <source>
        <dbReference type="HAMAP-Rule" id="MF_01498"/>
    </source>
</evidence>
<dbReference type="InterPro" id="IPR004504">
    <property type="entry name" value="DNA_repair_RadA"/>
</dbReference>
<feature type="short sequence motif" description="RadA KNRFG motif" evidence="11">
    <location>
        <begin position="259"/>
        <end position="263"/>
    </location>
</feature>
<dbReference type="InterPro" id="IPR020588">
    <property type="entry name" value="RecA_ATP-bd"/>
</dbReference>
<comment type="domain">
    <text evidence="11">The middle region has homology to RecA with ATPase motifs including the RadA KNRFG motif, while the C-terminus is homologous to Lon protease.</text>
</comment>
<comment type="function">
    <text evidence="13">DNA-dependent ATPase involved in processing of recombination intermediates, plays a role in repairing DNA breaks. Stimulates the branch migration of RecA-mediated strand transfer reactions, allowing the 3' invading strand to extend heteroduplex DNA faster. Binds ssDNA in the presence of ADP but not other nucleotides, has ATPase activity that is stimulated by ssDNA and various branched DNA structures, but inhibited by SSB. Does not have RecA's homology-searching function.</text>
</comment>
<dbReference type="AlphaFoldDB" id="A0A1A9I8N2"/>
<dbReference type="GO" id="GO:0008270">
    <property type="term" value="F:zinc ion binding"/>
    <property type="evidence" value="ECO:0007669"/>
    <property type="project" value="UniProtKB-KW"/>
</dbReference>
<dbReference type="SUPFAM" id="SSF52540">
    <property type="entry name" value="P-loop containing nucleoside triphosphate hydrolases"/>
    <property type="match status" value="1"/>
</dbReference>
<dbReference type="InterPro" id="IPR027417">
    <property type="entry name" value="P-loop_NTPase"/>
</dbReference>
<evidence type="ECO:0000256" key="7">
    <source>
        <dbReference type="ARBA" id="ARBA00022840"/>
    </source>
</evidence>
<dbReference type="PANTHER" id="PTHR32472">
    <property type="entry name" value="DNA REPAIR PROTEIN RADA"/>
    <property type="match status" value="1"/>
</dbReference>
<keyword evidence="1 11" id="KW-0479">Metal-binding</keyword>
<dbReference type="PRINTS" id="PR01874">
    <property type="entry name" value="DNAREPAIRADA"/>
</dbReference>
<evidence type="ECO:0000313" key="16">
    <source>
        <dbReference type="Proteomes" id="UP000077667"/>
    </source>
</evidence>
<dbReference type="GO" id="GO:0003684">
    <property type="term" value="F:damaged DNA binding"/>
    <property type="evidence" value="ECO:0007669"/>
    <property type="project" value="InterPro"/>
</dbReference>
<keyword evidence="7 11" id="KW-0067">ATP-binding</keyword>
<dbReference type="EMBL" id="CP015772">
    <property type="protein sequence ID" value="ANH83429.1"/>
    <property type="molecule type" value="Genomic_DNA"/>
</dbReference>
<feature type="binding site" evidence="11">
    <location>
        <begin position="99"/>
        <end position="106"/>
    </location>
    <ligand>
        <name>ATP</name>
        <dbReference type="ChEBI" id="CHEBI:30616"/>
    </ligand>
</feature>
<name>A0A1A9I8N2_9BACT</name>
<dbReference type="STRING" id="1176587.A8C56_22790"/>
<dbReference type="Gene3D" id="3.30.230.10">
    <property type="match status" value="1"/>
</dbReference>
<keyword evidence="10 11" id="KW-0234">DNA repair</keyword>
<dbReference type="InterPro" id="IPR014721">
    <property type="entry name" value="Ribsml_uS5_D2-typ_fold_subgr"/>
</dbReference>
<evidence type="ECO:0000256" key="1">
    <source>
        <dbReference type="ARBA" id="ARBA00022723"/>
    </source>
</evidence>
<evidence type="ECO:0000256" key="4">
    <source>
        <dbReference type="ARBA" id="ARBA00022771"/>
    </source>
</evidence>
<keyword evidence="16" id="KW-1185">Reference proteome</keyword>
<keyword evidence="4 13" id="KW-0863">Zinc-finger</keyword>
<keyword evidence="8 11" id="KW-0346">Stress response</keyword>
<evidence type="ECO:0000256" key="6">
    <source>
        <dbReference type="ARBA" id="ARBA00022833"/>
    </source>
</evidence>
<dbReference type="Gene3D" id="3.40.50.300">
    <property type="entry name" value="P-loop containing nucleotide triphosphate hydrolases"/>
    <property type="match status" value="1"/>
</dbReference>
<dbReference type="InterPro" id="IPR003593">
    <property type="entry name" value="AAA+_ATPase"/>
</dbReference>
<dbReference type="SMART" id="SM00382">
    <property type="entry name" value="AAA"/>
    <property type="match status" value="1"/>
</dbReference>
<keyword evidence="5" id="KW-0378">Hydrolase</keyword>
<evidence type="ECO:0000256" key="13">
    <source>
        <dbReference type="RuleBase" id="RU003555"/>
    </source>
</evidence>
<dbReference type="PROSITE" id="PS50162">
    <property type="entry name" value="RECA_2"/>
    <property type="match status" value="1"/>
</dbReference>
<dbReference type="Pfam" id="PF13481">
    <property type="entry name" value="AAA_25"/>
    <property type="match status" value="1"/>
</dbReference>
<evidence type="ECO:0000256" key="2">
    <source>
        <dbReference type="ARBA" id="ARBA00022741"/>
    </source>
</evidence>
<keyword evidence="6 13" id="KW-0862">Zinc</keyword>
<proteinExistence type="inferred from homology"/>
<gene>
    <name evidence="11" type="primary">radA</name>
    <name evidence="15" type="ORF">A8C56_22790</name>
</gene>
<dbReference type="Proteomes" id="UP000077667">
    <property type="component" value="Chromosome"/>
</dbReference>
<evidence type="ECO:0000256" key="3">
    <source>
        <dbReference type="ARBA" id="ARBA00022763"/>
    </source>
</evidence>
<dbReference type="GO" id="GO:0016787">
    <property type="term" value="F:hydrolase activity"/>
    <property type="evidence" value="ECO:0007669"/>
    <property type="project" value="UniProtKB-KW"/>
</dbReference>
<dbReference type="Pfam" id="PF13541">
    <property type="entry name" value="ChlI"/>
    <property type="match status" value="1"/>
</dbReference>
<evidence type="ECO:0000313" key="15">
    <source>
        <dbReference type="EMBL" id="ANH83429.1"/>
    </source>
</evidence>
<dbReference type="OrthoDB" id="9803906at2"/>
<dbReference type="Pfam" id="PF18073">
    <property type="entry name" value="Zn_ribbon_LapB"/>
    <property type="match status" value="1"/>
</dbReference>
<evidence type="ECO:0000256" key="10">
    <source>
        <dbReference type="ARBA" id="ARBA00023204"/>
    </source>
</evidence>
<dbReference type="RefSeq" id="WP_067760977.1">
    <property type="nucleotide sequence ID" value="NZ_CP015772.1"/>
</dbReference>
<keyword evidence="9 11" id="KW-0238">DNA-binding</keyword>
<dbReference type="SUPFAM" id="SSF54211">
    <property type="entry name" value="Ribosomal protein S5 domain 2-like"/>
    <property type="match status" value="1"/>
</dbReference>
<evidence type="ECO:0000256" key="9">
    <source>
        <dbReference type="ARBA" id="ARBA00023125"/>
    </source>
</evidence>
<keyword evidence="3 11" id="KW-0227">DNA damage</keyword>
<dbReference type="InterPro" id="IPR041166">
    <property type="entry name" value="Rubredoxin_2"/>
</dbReference>
<dbReference type="GO" id="GO:0000725">
    <property type="term" value="P:recombinational repair"/>
    <property type="evidence" value="ECO:0007669"/>
    <property type="project" value="UniProtKB-UniRule"/>
</dbReference>
<protein>
    <recommendedName>
        <fullName evidence="11 12">DNA repair protein RadA</fullName>
    </recommendedName>
</protein>
<evidence type="ECO:0000259" key="14">
    <source>
        <dbReference type="PROSITE" id="PS50162"/>
    </source>
</evidence>
<reference evidence="15 16" key="1">
    <citation type="submission" date="2016-05" db="EMBL/GenBank/DDBJ databases">
        <title>Niabella ginsenosidivorans BS26 whole genome sequencing.</title>
        <authorList>
            <person name="Im W.T."/>
            <person name="Siddiqi M.Z."/>
        </authorList>
    </citation>
    <scope>NUCLEOTIDE SEQUENCE [LARGE SCALE GENOMIC DNA]</scope>
    <source>
        <strain evidence="15 16">BS26</strain>
    </source>
</reference>
<feature type="region of interest" description="Lon-protease-like" evidence="11">
    <location>
        <begin position="358"/>
        <end position="461"/>
    </location>
</feature>
<dbReference type="FunFam" id="3.40.50.300:FF:000050">
    <property type="entry name" value="DNA repair protein RadA"/>
    <property type="match status" value="1"/>
</dbReference>
<evidence type="ECO:0000256" key="12">
    <source>
        <dbReference type="NCBIfam" id="TIGR00416"/>
    </source>
</evidence>
<dbReference type="GO" id="GO:0005829">
    <property type="term" value="C:cytosol"/>
    <property type="evidence" value="ECO:0007669"/>
    <property type="project" value="TreeGrafter"/>
</dbReference>
<comment type="function">
    <text evidence="11">Plays a role in repairing double-strand DNA breaks, probably involving stabilizing or processing branched DNA or blocked replication forks.</text>
</comment>
<feature type="domain" description="RecA family profile 1" evidence="14">
    <location>
        <begin position="70"/>
        <end position="222"/>
    </location>
</feature>
<comment type="similarity">
    <text evidence="11 13">Belongs to the RecA family. RadA subfamily.</text>
</comment>
<keyword evidence="2 11" id="KW-0547">Nucleotide-binding</keyword>
<dbReference type="NCBIfam" id="TIGR00416">
    <property type="entry name" value="sms"/>
    <property type="match status" value="1"/>
</dbReference>
<dbReference type="CDD" id="cd01121">
    <property type="entry name" value="RadA_SMS_N"/>
    <property type="match status" value="1"/>
</dbReference>
<dbReference type="PANTHER" id="PTHR32472:SF10">
    <property type="entry name" value="DNA REPAIR PROTEIN RADA-LIKE PROTEIN"/>
    <property type="match status" value="1"/>
</dbReference>
<evidence type="ECO:0000256" key="5">
    <source>
        <dbReference type="ARBA" id="ARBA00022801"/>
    </source>
</evidence>
<dbReference type="HAMAP" id="MF_01498">
    <property type="entry name" value="RadA_bact"/>
    <property type="match status" value="1"/>
</dbReference>